<dbReference type="Pfam" id="PF12835">
    <property type="entry name" value="Integrase_1"/>
    <property type="match status" value="1"/>
</dbReference>
<dbReference type="InterPro" id="IPR013762">
    <property type="entry name" value="Integrase-like_cat_sf"/>
</dbReference>
<dbReference type="GO" id="GO:0015074">
    <property type="term" value="P:DNA integration"/>
    <property type="evidence" value="ECO:0007669"/>
    <property type="project" value="InterPro"/>
</dbReference>
<keyword evidence="3" id="KW-1185">Reference proteome</keyword>
<dbReference type="EMBL" id="CP072793">
    <property type="protein sequence ID" value="QTR52803.1"/>
    <property type="molecule type" value="Genomic_DNA"/>
</dbReference>
<gene>
    <name evidence="2" type="ORF">J9260_13990</name>
</gene>
<evidence type="ECO:0000313" key="3">
    <source>
        <dbReference type="Proteomes" id="UP000672009"/>
    </source>
</evidence>
<evidence type="ECO:0000259" key="1">
    <source>
        <dbReference type="Pfam" id="PF12835"/>
    </source>
</evidence>
<dbReference type="KEGG" id="tun:J9260_13990"/>
<protein>
    <submittedName>
        <fullName evidence="2">Integrase domain-containing protein</fullName>
    </submittedName>
</protein>
<name>A0A975IGP8_9GAMM</name>
<sequence length="318" mass="34108">MGKYASTRNFGFGKSLAYAGKQALTARYGGGHFGTTAAHTSRFAQFADYTKSLGIRDAQDISQQTLESYGQTLAEQVQAGDMSVSYAQNLLSTANVTLSAMRGDNAISVSPAALVGERSHVRTDIPGGIDRAALQAATTSMKQAGLERAAAVSELAREFGMREREATLGNLGRWISEARKHGAINITEGTKGGRGHEVDRWVAVTPAGRDALQTAWNASPSDSNNLLTSHESYISFVRGELNSAREHIKEAGIAKYHDLRAAYACERYEQLTGHAAPVLTEGIMTADRETDLAARETLTQELGHGRVDVVASYIGGRK</sequence>
<dbReference type="Gene3D" id="1.10.443.10">
    <property type="entry name" value="Intergrase catalytic core"/>
    <property type="match status" value="1"/>
</dbReference>
<reference evidence="2" key="1">
    <citation type="submission" date="2021-04" db="EMBL/GenBank/DDBJ databases">
        <title>Genomics, taxonomy and metabolism of representatives of sulfur bacteria of the genus Thiothrix: Thiothrix fructosivorans QT, Thiothrix unzii A1T and three new species, Thiothrix subterranea sp. nov., Thiothrix litoralis sp. nov. and 'Candidatus Thiothrix anitrata' sp. nov.</title>
        <authorList>
            <person name="Ravin N.V."/>
            <person name="Smolyakov D."/>
            <person name="Rudenko T.S."/>
            <person name="Mardanov A.V."/>
            <person name="Beletsky A.V."/>
            <person name="Markov N.D."/>
            <person name="Fomenkov A.I."/>
            <person name="Roberts R.J."/>
            <person name="Karnachuk O.V."/>
            <person name="Novikov A."/>
            <person name="Grabovich M.Y."/>
        </authorList>
    </citation>
    <scope>NUCLEOTIDE SEQUENCE</scope>
    <source>
        <strain evidence="2">A1</strain>
    </source>
</reference>
<accession>A0A975IGP8</accession>
<dbReference type="RefSeq" id="WP_210218338.1">
    <property type="nucleotide sequence ID" value="NZ_CP072793.1"/>
</dbReference>
<feature type="domain" description="Integrase catalytic" evidence="1">
    <location>
        <begin position="142"/>
        <end position="266"/>
    </location>
</feature>
<dbReference type="GO" id="GO:0003677">
    <property type="term" value="F:DNA binding"/>
    <property type="evidence" value="ECO:0007669"/>
    <property type="project" value="InterPro"/>
</dbReference>
<dbReference type="InterPro" id="IPR024456">
    <property type="entry name" value="Integrase_catalytic_putative"/>
</dbReference>
<proteinExistence type="predicted"/>
<organism evidence="2 3">
    <name type="scientific">Thiothrix unzii</name>
    <dbReference type="NCBI Taxonomy" id="111769"/>
    <lineage>
        <taxon>Bacteria</taxon>
        <taxon>Pseudomonadati</taxon>
        <taxon>Pseudomonadota</taxon>
        <taxon>Gammaproteobacteria</taxon>
        <taxon>Thiotrichales</taxon>
        <taxon>Thiotrichaceae</taxon>
        <taxon>Thiothrix</taxon>
    </lineage>
</organism>
<dbReference type="Proteomes" id="UP000672009">
    <property type="component" value="Chromosome"/>
</dbReference>
<dbReference type="GO" id="GO:0006310">
    <property type="term" value="P:DNA recombination"/>
    <property type="evidence" value="ECO:0007669"/>
    <property type="project" value="InterPro"/>
</dbReference>
<dbReference type="AlphaFoldDB" id="A0A975IGP8"/>
<evidence type="ECO:0000313" key="2">
    <source>
        <dbReference type="EMBL" id="QTR52803.1"/>
    </source>
</evidence>